<gene>
    <name evidence="2" type="ORF">C9J01_02035</name>
</gene>
<comment type="caution">
    <text evidence="2">The sequence shown here is derived from an EMBL/GenBank/DDBJ whole genome shotgun (WGS) entry which is preliminary data.</text>
</comment>
<proteinExistence type="predicted"/>
<accession>A0A2T3NJY2</accession>
<evidence type="ECO:0000313" key="3">
    <source>
        <dbReference type="Proteomes" id="UP000241346"/>
    </source>
</evidence>
<sequence length="84" mass="8883">MNKVIIIFCASLSCPTVVAEDVKLGQSLNQMVRLQTVDPLAESKVPLGSPTFSGKKASKSFKTESSGSEQKALKNKDIISGVGN</sequence>
<evidence type="ECO:0000256" key="1">
    <source>
        <dbReference type="SAM" id="MobiDB-lite"/>
    </source>
</evidence>
<feature type="region of interest" description="Disordered" evidence="1">
    <location>
        <begin position="46"/>
        <end position="84"/>
    </location>
</feature>
<reference evidence="2 3" key="1">
    <citation type="submission" date="2018-03" db="EMBL/GenBank/DDBJ databases">
        <title>Whole genome sequencing of Histamine producing bacteria.</title>
        <authorList>
            <person name="Butler K."/>
        </authorList>
    </citation>
    <scope>NUCLEOTIDE SEQUENCE [LARGE SCALE GENOMIC DNA]</scope>
    <source>
        <strain evidence="2 3">DSM 19138</strain>
    </source>
</reference>
<name>A0A2T3NJY2_9GAMM</name>
<dbReference type="Proteomes" id="UP000241346">
    <property type="component" value="Unassembled WGS sequence"/>
</dbReference>
<dbReference type="RefSeq" id="WP_107296436.1">
    <property type="nucleotide sequence ID" value="NZ_PYMB01000001.1"/>
</dbReference>
<protein>
    <submittedName>
        <fullName evidence="2">Uncharacterized protein</fullName>
    </submittedName>
</protein>
<organism evidence="2 3">
    <name type="scientific">Photobacterium rosenbergii</name>
    <dbReference type="NCBI Taxonomy" id="294936"/>
    <lineage>
        <taxon>Bacteria</taxon>
        <taxon>Pseudomonadati</taxon>
        <taxon>Pseudomonadota</taxon>
        <taxon>Gammaproteobacteria</taxon>
        <taxon>Vibrionales</taxon>
        <taxon>Vibrionaceae</taxon>
        <taxon>Photobacterium</taxon>
    </lineage>
</organism>
<dbReference type="OrthoDB" id="5829594at2"/>
<dbReference type="AlphaFoldDB" id="A0A2T3NJY2"/>
<evidence type="ECO:0000313" key="2">
    <source>
        <dbReference type="EMBL" id="PSW15818.1"/>
    </source>
</evidence>
<dbReference type="EMBL" id="PYMB01000001">
    <property type="protein sequence ID" value="PSW15818.1"/>
    <property type="molecule type" value="Genomic_DNA"/>
</dbReference>